<sequence length="293" mass="34217">MDVIRSKNIKNKKQKKNKKDKKNFFSVLIKQLFYNKKKNKKNLFDLIKDAQQNKYIDPEIKDMLEGIIDITKQCVKEIMVPRSQMITLEANYTLNQCLDIIIQSSHSRFPVMNADKNYVKGFLIAKDLLSFMRNNTENFFIEKMLRPAVIVPDSKNVDSMLKEFQLRRHHMAVVIDEFGAVSGLITIEDILELIVGKIDDEYDKKNELNIKPMNSNTFHISALTEIKEFNEKFHTSFGNQQIDTVGGLIMQAFGKLPKNNEIITIHNFQFKIMIVNSRRIVQLQLKVLHNHKK</sequence>
<keyword evidence="2" id="KW-0677">Repeat</keyword>
<name>A0A4D6YLL6_9GAMM</name>
<dbReference type="SUPFAM" id="SSF56176">
    <property type="entry name" value="FAD-binding/transporter-associated domain-like"/>
    <property type="match status" value="1"/>
</dbReference>
<organism evidence="8 9">
    <name type="scientific">Buchnera aphidicola</name>
    <name type="common">Thelaxes californica</name>
    <dbReference type="NCBI Taxonomy" id="1315998"/>
    <lineage>
        <taxon>Bacteria</taxon>
        <taxon>Pseudomonadati</taxon>
        <taxon>Pseudomonadota</taxon>
        <taxon>Gammaproteobacteria</taxon>
        <taxon>Enterobacterales</taxon>
        <taxon>Erwiniaceae</taxon>
        <taxon>Buchnera</taxon>
    </lineage>
</organism>
<reference evidence="8 9" key="1">
    <citation type="submission" date="2018-12" db="EMBL/GenBank/DDBJ databases">
        <authorList>
            <person name="Chong R.A."/>
        </authorList>
    </citation>
    <scope>NUCLEOTIDE SEQUENCE [LARGE SCALE GENOMIC DNA]</scope>
    <source>
        <strain evidence="8 9">Tca</strain>
    </source>
</reference>
<proteinExistence type="inferred from homology"/>
<dbReference type="FunFam" id="3.10.580.10:FF:000002">
    <property type="entry name" value="Magnesium/cobalt efflux protein CorC"/>
    <property type="match status" value="1"/>
</dbReference>
<accession>A0A4D6YLL6</accession>
<dbReference type="Pfam" id="PF03471">
    <property type="entry name" value="CorC_HlyC"/>
    <property type="match status" value="1"/>
</dbReference>
<dbReference type="GO" id="GO:0050660">
    <property type="term" value="F:flavin adenine dinucleotide binding"/>
    <property type="evidence" value="ECO:0007669"/>
    <property type="project" value="InterPro"/>
</dbReference>
<dbReference type="EMBL" id="CP034852">
    <property type="protein sequence ID" value="QCI26864.1"/>
    <property type="molecule type" value="Genomic_DNA"/>
</dbReference>
<evidence type="ECO:0000313" key="9">
    <source>
        <dbReference type="Proteomes" id="UP000298782"/>
    </source>
</evidence>
<dbReference type="PANTHER" id="PTHR22777">
    <property type="entry name" value="HEMOLYSIN-RELATED"/>
    <property type="match status" value="1"/>
</dbReference>
<dbReference type="Proteomes" id="UP000298782">
    <property type="component" value="Chromosome"/>
</dbReference>
<dbReference type="InterPro" id="IPR016169">
    <property type="entry name" value="FAD-bd_PCMH_sub2"/>
</dbReference>
<dbReference type="SUPFAM" id="SSF54631">
    <property type="entry name" value="CBS-domain pair"/>
    <property type="match status" value="1"/>
</dbReference>
<feature type="domain" description="CBS" evidence="7">
    <location>
        <begin position="144"/>
        <end position="201"/>
    </location>
</feature>
<dbReference type="Pfam" id="PF00571">
    <property type="entry name" value="CBS"/>
    <property type="match status" value="2"/>
</dbReference>
<evidence type="ECO:0000256" key="2">
    <source>
        <dbReference type="ARBA" id="ARBA00022737"/>
    </source>
</evidence>
<keyword evidence="3 6" id="KW-0129">CBS domain</keyword>
<dbReference type="InterPro" id="IPR036318">
    <property type="entry name" value="FAD-bd_PCMH-like_sf"/>
</dbReference>
<evidence type="ECO:0000313" key="8">
    <source>
        <dbReference type="EMBL" id="QCI26864.1"/>
    </source>
</evidence>
<dbReference type="InterPro" id="IPR044751">
    <property type="entry name" value="Ion_transp-like_CBS"/>
</dbReference>
<dbReference type="Gene3D" id="3.30.465.10">
    <property type="match status" value="1"/>
</dbReference>
<evidence type="ECO:0000256" key="3">
    <source>
        <dbReference type="ARBA" id="ARBA00023122"/>
    </source>
</evidence>
<comment type="function">
    <text evidence="4">Plays a role in the transport of magnesium and cobalt ions.</text>
</comment>
<protein>
    <recommendedName>
        <fullName evidence="5">Magnesium and cobalt efflux protein CorC</fullName>
    </recommendedName>
</protein>
<dbReference type="PANTHER" id="PTHR22777:SF27">
    <property type="entry name" value="MAGNESIUM AND COBALT EFFLUX PROTEIN CORC"/>
    <property type="match status" value="1"/>
</dbReference>
<keyword evidence="9" id="KW-1185">Reference proteome</keyword>
<feature type="domain" description="CBS" evidence="7">
    <location>
        <begin position="79"/>
        <end position="138"/>
    </location>
</feature>
<dbReference type="AlphaFoldDB" id="A0A4D6YLL6"/>
<reference evidence="8 9" key="2">
    <citation type="submission" date="2019-05" db="EMBL/GenBank/DDBJ databases">
        <title>Genome evolution of the obligate endosymbiont Buchnera aphidicola.</title>
        <authorList>
            <person name="Moran N.A."/>
        </authorList>
    </citation>
    <scope>NUCLEOTIDE SEQUENCE [LARGE SCALE GENOMIC DNA]</scope>
    <source>
        <strain evidence="8 9">Tca</strain>
    </source>
</reference>
<dbReference type="InterPro" id="IPR046342">
    <property type="entry name" value="CBS_dom_sf"/>
</dbReference>
<comment type="similarity">
    <text evidence="1">Belongs to the UPF0053 family.</text>
</comment>
<dbReference type="Gene3D" id="3.10.580.10">
    <property type="entry name" value="CBS-domain"/>
    <property type="match status" value="1"/>
</dbReference>
<evidence type="ECO:0000259" key="7">
    <source>
        <dbReference type="PROSITE" id="PS51371"/>
    </source>
</evidence>
<dbReference type="CDD" id="cd04590">
    <property type="entry name" value="CBS_pair_CorC_HlyC_assoc"/>
    <property type="match status" value="1"/>
</dbReference>
<dbReference type="RefSeq" id="WP_158353628.1">
    <property type="nucleotide sequence ID" value="NZ_CP034852.1"/>
</dbReference>
<dbReference type="InterPro" id="IPR000644">
    <property type="entry name" value="CBS_dom"/>
</dbReference>
<dbReference type="NCBIfam" id="NF011675">
    <property type="entry name" value="PRK15094.1"/>
    <property type="match status" value="1"/>
</dbReference>
<evidence type="ECO:0000256" key="6">
    <source>
        <dbReference type="PROSITE-ProRule" id="PRU00703"/>
    </source>
</evidence>
<dbReference type="GO" id="GO:0005886">
    <property type="term" value="C:plasma membrane"/>
    <property type="evidence" value="ECO:0007669"/>
    <property type="project" value="TreeGrafter"/>
</dbReference>
<dbReference type="SMART" id="SM00116">
    <property type="entry name" value="CBS"/>
    <property type="match status" value="2"/>
</dbReference>
<gene>
    <name evidence="8" type="primary">corC</name>
    <name evidence="8" type="ORF">D9V80_01725</name>
</gene>
<dbReference type="OrthoDB" id="9797674at2"/>
<evidence type="ECO:0000256" key="4">
    <source>
        <dbReference type="ARBA" id="ARBA00037273"/>
    </source>
</evidence>
<evidence type="ECO:0000256" key="5">
    <source>
        <dbReference type="ARBA" id="ARBA00040729"/>
    </source>
</evidence>
<dbReference type="PROSITE" id="PS51371">
    <property type="entry name" value="CBS"/>
    <property type="match status" value="2"/>
</dbReference>
<evidence type="ECO:0000256" key="1">
    <source>
        <dbReference type="ARBA" id="ARBA00006337"/>
    </source>
</evidence>
<dbReference type="SMART" id="SM01091">
    <property type="entry name" value="CorC_HlyC"/>
    <property type="match status" value="1"/>
</dbReference>
<dbReference type="InterPro" id="IPR005170">
    <property type="entry name" value="Transptr-assoc_dom"/>
</dbReference>